<comment type="caution">
    <text evidence="2">The sequence shown here is derived from an EMBL/GenBank/DDBJ whole genome shotgun (WGS) entry which is preliminary data.</text>
</comment>
<dbReference type="EMBL" id="SRLO01001820">
    <property type="protein sequence ID" value="TNN35161.1"/>
    <property type="molecule type" value="Genomic_DNA"/>
</dbReference>
<dbReference type="Proteomes" id="UP000314294">
    <property type="component" value="Unassembled WGS sequence"/>
</dbReference>
<reference evidence="2 3" key="1">
    <citation type="submission" date="2019-03" db="EMBL/GenBank/DDBJ databases">
        <title>First draft genome of Liparis tanakae, snailfish: a comprehensive survey of snailfish specific genes.</title>
        <authorList>
            <person name="Kim W."/>
            <person name="Song I."/>
            <person name="Jeong J.-H."/>
            <person name="Kim D."/>
            <person name="Kim S."/>
            <person name="Ryu S."/>
            <person name="Song J.Y."/>
            <person name="Lee S.K."/>
        </authorList>
    </citation>
    <scope>NUCLEOTIDE SEQUENCE [LARGE SCALE GENOMIC DNA]</scope>
    <source>
        <tissue evidence="2">Muscle</tissue>
    </source>
</reference>
<evidence type="ECO:0000313" key="2">
    <source>
        <dbReference type="EMBL" id="TNN35161.1"/>
    </source>
</evidence>
<feature type="region of interest" description="Disordered" evidence="1">
    <location>
        <begin position="1"/>
        <end position="82"/>
    </location>
</feature>
<evidence type="ECO:0000313" key="3">
    <source>
        <dbReference type="Proteomes" id="UP000314294"/>
    </source>
</evidence>
<dbReference type="AlphaFoldDB" id="A0A4Z2F321"/>
<sequence length="82" mass="9012">MVPLRGAHGASRCAQQRQHRVAPRRSAWPPQREHRRGEAREAPAEPRVDGAPEQPRSSAGGGPERRPEQRAPLRGTAPLARS</sequence>
<name>A0A4Z2F321_9TELE</name>
<feature type="compositionally biased region" description="Basic and acidic residues" evidence="1">
    <location>
        <begin position="31"/>
        <end position="50"/>
    </location>
</feature>
<accession>A0A4Z2F321</accession>
<keyword evidence="3" id="KW-1185">Reference proteome</keyword>
<proteinExistence type="predicted"/>
<evidence type="ECO:0000256" key="1">
    <source>
        <dbReference type="SAM" id="MobiDB-lite"/>
    </source>
</evidence>
<gene>
    <name evidence="2" type="ORF">EYF80_054673</name>
</gene>
<protein>
    <submittedName>
        <fullName evidence="2">Uncharacterized protein</fullName>
    </submittedName>
</protein>
<organism evidence="2 3">
    <name type="scientific">Liparis tanakae</name>
    <name type="common">Tanaka's snailfish</name>
    <dbReference type="NCBI Taxonomy" id="230148"/>
    <lineage>
        <taxon>Eukaryota</taxon>
        <taxon>Metazoa</taxon>
        <taxon>Chordata</taxon>
        <taxon>Craniata</taxon>
        <taxon>Vertebrata</taxon>
        <taxon>Euteleostomi</taxon>
        <taxon>Actinopterygii</taxon>
        <taxon>Neopterygii</taxon>
        <taxon>Teleostei</taxon>
        <taxon>Neoteleostei</taxon>
        <taxon>Acanthomorphata</taxon>
        <taxon>Eupercaria</taxon>
        <taxon>Perciformes</taxon>
        <taxon>Cottioidei</taxon>
        <taxon>Cottales</taxon>
        <taxon>Liparidae</taxon>
        <taxon>Liparis</taxon>
    </lineage>
</organism>